<accession>A0ABX3FZE1</accession>
<dbReference type="Gene3D" id="1.10.10.60">
    <property type="entry name" value="Homeodomain-like"/>
    <property type="match status" value="1"/>
</dbReference>
<organism evidence="6 7">
    <name type="scientific">Streptomyces amritsarensis</name>
    <dbReference type="NCBI Taxonomy" id="681158"/>
    <lineage>
        <taxon>Bacteria</taxon>
        <taxon>Bacillati</taxon>
        <taxon>Actinomycetota</taxon>
        <taxon>Actinomycetes</taxon>
        <taxon>Kitasatosporales</taxon>
        <taxon>Streptomycetaceae</taxon>
        <taxon>Streptomyces</taxon>
    </lineage>
</organism>
<feature type="compositionally biased region" description="Low complexity" evidence="4">
    <location>
        <begin position="232"/>
        <end position="249"/>
    </location>
</feature>
<dbReference type="InterPro" id="IPR050204">
    <property type="entry name" value="AraC_XylS_family_regulators"/>
</dbReference>
<gene>
    <name evidence="6" type="ORF">AVW11_20705</name>
</gene>
<dbReference type="SMART" id="SM00342">
    <property type="entry name" value="HTH_ARAC"/>
    <property type="match status" value="1"/>
</dbReference>
<evidence type="ECO:0000256" key="2">
    <source>
        <dbReference type="ARBA" id="ARBA00023125"/>
    </source>
</evidence>
<feature type="region of interest" description="Disordered" evidence="4">
    <location>
        <begin position="1"/>
        <end position="47"/>
    </location>
</feature>
<keyword evidence="1" id="KW-0805">Transcription regulation</keyword>
<dbReference type="SUPFAM" id="SSF46689">
    <property type="entry name" value="Homeodomain-like"/>
    <property type="match status" value="1"/>
</dbReference>
<dbReference type="EMBL" id="MQUR01000049">
    <property type="protein sequence ID" value="OLZ63444.1"/>
    <property type="molecule type" value="Genomic_DNA"/>
</dbReference>
<comment type="caution">
    <text evidence="6">The sequence shown here is derived from an EMBL/GenBank/DDBJ whole genome shotgun (WGS) entry which is preliminary data.</text>
</comment>
<reference evidence="6 7" key="1">
    <citation type="submission" date="2016-01" db="EMBL/GenBank/DDBJ databases">
        <title>Streptomyces amritsarensis strain MTCC 11845 genome sequencing and assembly.</title>
        <authorList>
            <person name="Sharma D."/>
            <person name="Nair G.R."/>
            <person name="Kaur G."/>
            <person name="Manhas R.K."/>
            <person name="Mayilraj S."/>
        </authorList>
    </citation>
    <scope>NUCLEOTIDE SEQUENCE [LARGE SCALE GENOMIC DNA]</scope>
    <source>
        <strain evidence="6 7">MTCC 11845</strain>
    </source>
</reference>
<dbReference type="PRINTS" id="PR00032">
    <property type="entry name" value="HTHARAC"/>
</dbReference>
<dbReference type="RefSeq" id="WP_276209099.1">
    <property type="nucleotide sequence ID" value="NZ_MQUR01000049.1"/>
</dbReference>
<dbReference type="InterPro" id="IPR018060">
    <property type="entry name" value="HTH_AraC"/>
</dbReference>
<dbReference type="PANTHER" id="PTHR46796">
    <property type="entry name" value="HTH-TYPE TRANSCRIPTIONAL ACTIVATOR RHAS-RELATED"/>
    <property type="match status" value="1"/>
</dbReference>
<keyword evidence="7" id="KW-1185">Reference proteome</keyword>
<evidence type="ECO:0000256" key="3">
    <source>
        <dbReference type="ARBA" id="ARBA00023163"/>
    </source>
</evidence>
<dbReference type="InterPro" id="IPR035418">
    <property type="entry name" value="AraC-bd_2"/>
</dbReference>
<feature type="compositionally biased region" description="Low complexity" evidence="4">
    <location>
        <begin position="1"/>
        <end position="12"/>
    </location>
</feature>
<sequence>MHVNAAAVVTPPVARPREALDPKHLPQGRRAFPSRAPSPGFRSASGAEADRTALWAEAVGGLLGPVEVHLEDQEQFTGEISFGDCGYVRTCTLDAAPHRIRVAGRTAARGDGRYVFALVQASGTGLLSQNGSRMRLTPGDIALFAPYGGLTLTFPEPSRVHLLRLPQLVLRVPQADLSALFAAPLRPSAGLRAVVSPFLAAVARASPQSCAGIGDRLAGHVTDMLATLITEPPAGRRPAQGPRASAGPGTLARADSGSPEPGSPKHGGAHSATAAVGDLAARIRTHIALHLADPHLSPGSIAAAHHISVRHVHWLFSQGGTTVGGWIRERRLEEAARELALPGRRDTVALVARRWGFVSASHFSRVFRERYGMPPRAWRDSCAAARDPLPTAS</sequence>
<evidence type="ECO:0000256" key="4">
    <source>
        <dbReference type="SAM" id="MobiDB-lite"/>
    </source>
</evidence>
<evidence type="ECO:0000256" key="1">
    <source>
        <dbReference type="ARBA" id="ARBA00023015"/>
    </source>
</evidence>
<name>A0ABX3FZE1_9ACTN</name>
<evidence type="ECO:0000313" key="6">
    <source>
        <dbReference type="EMBL" id="OLZ63444.1"/>
    </source>
</evidence>
<dbReference type="Pfam" id="PF14525">
    <property type="entry name" value="AraC_binding_2"/>
    <property type="match status" value="1"/>
</dbReference>
<keyword evidence="3" id="KW-0804">Transcription</keyword>
<protein>
    <recommendedName>
        <fullName evidence="5">HTH araC/xylS-type domain-containing protein</fullName>
    </recommendedName>
</protein>
<keyword evidence="2" id="KW-0238">DNA-binding</keyword>
<dbReference type="PROSITE" id="PS01124">
    <property type="entry name" value="HTH_ARAC_FAMILY_2"/>
    <property type="match status" value="1"/>
</dbReference>
<dbReference type="InterPro" id="IPR020449">
    <property type="entry name" value="Tscrpt_reg_AraC-type_HTH"/>
</dbReference>
<dbReference type="PANTHER" id="PTHR46796:SF6">
    <property type="entry name" value="ARAC SUBFAMILY"/>
    <property type="match status" value="1"/>
</dbReference>
<dbReference type="InterPro" id="IPR009057">
    <property type="entry name" value="Homeodomain-like_sf"/>
</dbReference>
<dbReference type="Pfam" id="PF12833">
    <property type="entry name" value="HTH_18"/>
    <property type="match status" value="1"/>
</dbReference>
<dbReference type="Proteomes" id="UP000187151">
    <property type="component" value="Unassembled WGS sequence"/>
</dbReference>
<feature type="compositionally biased region" description="Basic and acidic residues" evidence="4">
    <location>
        <begin position="15"/>
        <end position="24"/>
    </location>
</feature>
<evidence type="ECO:0000313" key="7">
    <source>
        <dbReference type="Proteomes" id="UP000187151"/>
    </source>
</evidence>
<proteinExistence type="predicted"/>
<feature type="region of interest" description="Disordered" evidence="4">
    <location>
        <begin position="231"/>
        <end position="272"/>
    </location>
</feature>
<evidence type="ECO:0000259" key="5">
    <source>
        <dbReference type="PROSITE" id="PS01124"/>
    </source>
</evidence>
<feature type="domain" description="HTH araC/xylS-type" evidence="5">
    <location>
        <begin position="281"/>
        <end position="381"/>
    </location>
</feature>